<dbReference type="CDD" id="cd12148">
    <property type="entry name" value="fungal_TF_MHR"/>
    <property type="match status" value="1"/>
</dbReference>
<reference evidence="5" key="1">
    <citation type="submission" date="2020-10" db="EMBL/GenBank/DDBJ databases">
        <authorList>
            <person name="Kusch S."/>
        </authorList>
    </citation>
    <scope>NUCLEOTIDE SEQUENCE</scope>
    <source>
        <strain evidence="5">SwB9</strain>
    </source>
</reference>
<evidence type="ECO:0000256" key="2">
    <source>
        <dbReference type="ARBA" id="ARBA00023242"/>
    </source>
</evidence>
<keyword evidence="6" id="KW-1185">Reference proteome</keyword>
<dbReference type="PANTHER" id="PTHR46910">
    <property type="entry name" value="TRANSCRIPTION FACTOR PDR1"/>
    <property type="match status" value="1"/>
</dbReference>
<dbReference type="EMBL" id="CAJHIA010000030">
    <property type="protein sequence ID" value="CAD6447833.1"/>
    <property type="molecule type" value="Genomic_DNA"/>
</dbReference>
<dbReference type="Pfam" id="PF00172">
    <property type="entry name" value="Zn_clus"/>
    <property type="match status" value="1"/>
</dbReference>
<dbReference type="Proteomes" id="UP000624404">
    <property type="component" value="Unassembled WGS sequence"/>
</dbReference>
<dbReference type="InterPro" id="IPR050987">
    <property type="entry name" value="AtrR-like"/>
</dbReference>
<comment type="caution">
    <text evidence="5">The sequence shown here is derived from an EMBL/GenBank/DDBJ whole genome shotgun (WGS) entry which is preliminary data.</text>
</comment>
<name>A0A8H2W1L5_9HELO</name>
<dbReference type="PANTHER" id="PTHR46910:SF23">
    <property type="entry name" value="THIAMINE REPRESSIBLE GENES REGULATORY PROTEIN THI1"/>
    <property type="match status" value="1"/>
</dbReference>
<gene>
    <name evidence="5" type="ORF">SCLTRI_LOCUS7625</name>
</gene>
<feature type="compositionally biased region" description="Polar residues" evidence="3">
    <location>
        <begin position="133"/>
        <end position="143"/>
    </location>
</feature>
<dbReference type="InterPro" id="IPR036864">
    <property type="entry name" value="Zn2-C6_fun-type_DNA-bd_sf"/>
</dbReference>
<dbReference type="InterPro" id="IPR001138">
    <property type="entry name" value="Zn2Cys6_DnaBD"/>
</dbReference>
<organism evidence="5 6">
    <name type="scientific">Sclerotinia trifoliorum</name>
    <dbReference type="NCBI Taxonomy" id="28548"/>
    <lineage>
        <taxon>Eukaryota</taxon>
        <taxon>Fungi</taxon>
        <taxon>Dikarya</taxon>
        <taxon>Ascomycota</taxon>
        <taxon>Pezizomycotina</taxon>
        <taxon>Leotiomycetes</taxon>
        <taxon>Helotiales</taxon>
        <taxon>Sclerotiniaceae</taxon>
        <taxon>Sclerotinia</taxon>
    </lineage>
</organism>
<keyword evidence="1" id="KW-0479">Metal-binding</keyword>
<sequence>MPPPPKKKPGKVRIPDHLRKRALVSCDRCKQRRIRCSRVGEEPCLNCVEANVNCECTLPRKTRIYGSIESLTTRYRVLDALIKGLFPQKDTNDIDVLYEIAAAHDITLPDFTADSPGRHINDVFAQFPKALASSPTYSDPSQRTMKDEPSPTEKSVTLPSSPQEALVPTPSGGESHFVGPSSSFGFALSCRMLVKPYADNLRIAQPNHSNLQLMMDFANSRWSKALEPKAAEERQTAPGPADLERAAHLSGNYHVPPIVPGKDPSEKEPLCSLLPSREIADVLIRSFFDRVHPTFMIFHRHSFEQRYDTMWSQLNVQVQDFESGWLCSVLMVLVLGAQALEPHDDLYIDYTQNYKSWVQSRASQLQVSSTLVNIQALLLLHLYLHNISERNLASIMLRAASTMATILGMHREEGNNRNSIESELRRRIWWTIYVLEQNACTTLGRPCFIDDNEVCVGFPNEDLLDGGACVPMNYVEELVHLTKLMAETNRMIYPPRSMPTPYTDKQMINNANRLIMDLETWHHRLPLHLRLDSQTQSVTHMRAIYLLHLQFHHTQSLVARPFIIRKVAAQLGRKLGKQTRCSNIINDEEVKLGSKCCLYSKQSILLVHQLITSGQFNGITWMDSYYVYHSVMVISLDFLGKDEPYSNEDMSLKKAVFDIKNAMDNIRLCPLFAMLTQVAFQLAQIGDLIDNHTSNAQPQQIDSRHLQSNVQAASGIDFSLEDSRQQTDMGDIIEYILKGNHMHIPWKIGPDGFAPTPEVLAEPMMDQYMNSIIPVMDEHTVATTMQGQIQPQQTYVNWQTGGYGVLSAHAQYGNPTPSPTHVSVNGNGHVQAQYAAQTVPSLLHANTNIHTHTHTHPYPQYGNQTTNPSRVNTLNVNTLAQNQYANPTQQGLSLTNAGAHGLNYDIQRNG</sequence>
<dbReference type="SMART" id="SM00906">
    <property type="entry name" value="Fungal_trans"/>
    <property type="match status" value="1"/>
</dbReference>
<dbReference type="GO" id="GO:0003677">
    <property type="term" value="F:DNA binding"/>
    <property type="evidence" value="ECO:0007669"/>
    <property type="project" value="InterPro"/>
</dbReference>
<dbReference type="OrthoDB" id="3364175at2759"/>
<keyword evidence="2" id="KW-0539">Nucleus</keyword>
<dbReference type="AlphaFoldDB" id="A0A8H2W1L5"/>
<dbReference type="Gene3D" id="4.10.240.10">
    <property type="entry name" value="Zn(2)-C6 fungal-type DNA-binding domain"/>
    <property type="match status" value="1"/>
</dbReference>
<dbReference type="GO" id="GO:0000981">
    <property type="term" value="F:DNA-binding transcription factor activity, RNA polymerase II-specific"/>
    <property type="evidence" value="ECO:0007669"/>
    <property type="project" value="InterPro"/>
</dbReference>
<dbReference type="SMART" id="SM00066">
    <property type="entry name" value="GAL4"/>
    <property type="match status" value="1"/>
</dbReference>
<dbReference type="Pfam" id="PF04082">
    <property type="entry name" value="Fungal_trans"/>
    <property type="match status" value="1"/>
</dbReference>
<protein>
    <submittedName>
        <fullName evidence="5">Cc592241-b443-4a60-97ec-4093a8eb1adb</fullName>
    </submittedName>
</protein>
<evidence type="ECO:0000259" key="4">
    <source>
        <dbReference type="PROSITE" id="PS50048"/>
    </source>
</evidence>
<accession>A0A8H2W1L5</accession>
<evidence type="ECO:0000256" key="3">
    <source>
        <dbReference type="SAM" id="MobiDB-lite"/>
    </source>
</evidence>
<dbReference type="GO" id="GO:0008270">
    <property type="term" value="F:zinc ion binding"/>
    <property type="evidence" value="ECO:0007669"/>
    <property type="project" value="InterPro"/>
</dbReference>
<dbReference type="PROSITE" id="PS50048">
    <property type="entry name" value="ZN2_CY6_FUNGAL_2"/>
    <property type="match status" value="1"/>
</dbReference>
<feature type="region of interest" description="Disordered" evidence="3">
    <location>
        <begin position="132"/>
        <end position="174"/>
    </location>
</feature>
<evidence type="ECO:0000313" key="5">
    <source>
        <dbReference type="EMBL" id="CAD6447833.1"/>
    </source>
</evidence>
<dbReference type="SUPFAM" id="SSF57701">
    <property type="entry name" value="Zn2/Cys6 DNA-binding domain"/>
    <property type="match status" value="1"/>
</dbReference>
<proteinExistence type="predicted"/>
<evidence type="ECO:0000256" key="1">
    <source>
        <dbReference type="ARBA" id="ARBA00022723"/>
    </source>
</evidence>
<dbReference type="PROSITE" id="PS00463">
    <property type="entry name" value="ZN2_CY6_FUNGAL_1"/>
    <property type="match status" value="1"/>
</dbReference>
<feature type="compositionally biased region" description="Polar residues" evidence="3">
    <location>
        <begin position="152"/>
        <end position="163"/>
    </location>
</feature>
<dbReference type="CDD" id="cd00067">
    <property type="entry name" value="GAL4"/>
    <property type="match status" value="1"/>
</dbReference>
<dbReference type="GO" id="GO:0006351">
    <property type="term" value="P:DNA-templated transcription"/>
    <property type="evidence" value="ECO:0007669"/>
    <property type="project" value="InterPro"/>
</dbReference>
<feature type="domain" description="Zn(2)-C6 fungal-type" evidence="4">
    <location>
        <begin position="25"/>
        <end position="54"/>
    </location>
</feature>
<dbReference type="InterPro" id="IPR007219">
    <property type="entry name" value="XnlR_reg_dom"/>
</dbReference>
<evidence type="ECO:0000313" key="6">
    <source>
        <dbReference type="Proteomes" id="UP000624404"/>
    </source>
</evidence>